<reference evidence="1 2" key="1">
    <citation type="submission" date="2019-03" db="EMBL/GenBank/DDBJ databases">
        <title>Genomic Encyclopedia of Type Strains, Phase IV (KMG-IV): sequencing the most valuable type-strain genomes for metagenomic binning, comparative biology and taxonomic classification.</title>
        <authorList>
            <person name="Goeker M."/>
        </authorList>
    </citation>
    <scope>NUCLEOTIDE SEQUENCE [LARGE SCALE GENOMIC DNA]</scope>
    <source>
        <strain evidence="1 2">DSM 7445</strain>
    </source>
</reference>
<sequence>MANMTSSLPLSFQPNYLASSIQLRLGRRELSIGRNYRTLFYRANPILECSPGIARGHLQILLFRRWLIVLSKAR</sequence>
<name>A0A4R3HY18_PAULE</name>
<protein>
    <submittedName>
        <fullName evidence="1">Uncharacterized protein</fullName>
    </submittedName>
</protein>
<evidence type="ECO:0000313" key="1">
    <source>
        <dbReference type="EMBL" id="TCS37533.1"/>
    </source>
</evidence>
<keyword evidence="2" id="KW-1185">Reference proteome</keyword>
<accession>A0A4R3HY18</accession>
<comment type="caution">
    <text evidence="1">The sequence shown here is derived from an EMBL/GenBank/DDBJ whole genome shotgun (WGS) entry which is preliminary data.</text>
</comment>
<evidence type="ECO:0000313" key="2">
    <source>
        <dbReference type="Proteomes" id="UP000295382"/>
    </source>
</evidence>
<dbReference type="EMBL" id="SLZQ01000004">
    <property type="protein sequence ID" value="TCS37533.1"/>
    <property type="molecule type" value="Genomic_DNA"/>
</dbReference>
<proteinExistence type="predicted"/>
<dbReference type="RefSeq" id="WP_132258463.1">
    <property type="nucleotide sequence ID" value="NZ_SLZQ01000004.1"/>
</dbReference>
<dbReference type="Proteomes" id="UP000295382">
    <property type="component" value="Unassembled WGS sequence"/>
</dbReference>
<gene>
    <name evidence="1" type="ORF">EDC30_104337</name>
</gene>
<dbReference type="AlphaFoldDB" id="A0A4R3HY18"/>
<organism evidence="1 2">
    <name type="scientific">Paucimonas lemoignei</name>
    <name type="common">Pseudomonas lemoignei</name>
    <dbReference type="NCBI Taxonomy" id="29443"/>
    <lineage>
        <taxon>Bacteria</taxon>
        <taxon>Pseudomonadati</taxon>
        <taxon>Pseudomonadota</taxon>
        <taxon>Betaproteobacteria</taxon>
        <taxon>Burkholderiales</taxon>
        <taxon>Burkholderiaceae</taxon>
        <taxon>Paucimonas</taxon>
    </lineage>
</organism>
<dbReference type="OrthoDB" id="8704182at2"/>